<protein>
    <submittedName>
        <fullName evidence="5">Uncharacterized protein LOC117649972 isoform X1</fullName>
    </submittedName>
</protein>
<dbReference type="KEGG" id="tpal:117649972"/>
<feature type="region of interest" description="Disordered" evidence="1">
    <location>
        <begin position="293"/>
        <end position="326"/>
    </location>
</feature>
<evidence type="ECO:0000313" key="5">
    <source>
        <dbReference type="RefSeq" id="XP_034249086.1"/>
    </source>
</evidence>
<evidence type="ECO:0000256" key="1">
    <source>
        <dbReference type="SAM" id="MobiDB-lite"/>
    </source>
</evidence>
<gene>
    <name evidence="5" type="primary">LOC117649972</name>
</gene>
<evidence type="ECO:0000313" key="4">
    <source>
        <dbReference type="Proteomes" id="UP000515158"/>
    </source>
</evidence>
<feature type="chain" id="PRO_5028219477" evidence="3">
    <location>
        <begin position="26"/>
        <end position="369"/>
    </location>
</feature>
<dbReference type="PROSITE" id="PS51257">
    <property type="entry name" value="PROKAR_LIPOPROTEIN"/>
    <property type="match status" value="1"/>
</dbReference>
<keyword evidence="2" id="KW-0472">Membrane</keyword>
<dbReference type="InParanoid" id="A0A6P8ZW52"/>
<evidence type="ECO:0000256" key="2">
    <source>
        <dbReference type="SAM" id="Phobius"/>
    </source>
</evidence>
<dbReference type="GeneID" id="117649972"/>
<keyword evidence="3" id="KW-0732">Signal</keyword>
<feature type="compositionally biased region" description="Pro residues" evidence="1">
    <location>
        <begin position="300"/>
        <end position="312"/>
    </location>
</feature>
<name>A0A6P8ZW52_THRPL</name>
<feature type="signal peptide" evidence="3">
    <location>
        <begin position="1"/>
        <end position="25"/>
    </location>
</feature>
<feature type="transmembrane region" description="Helical" evidence="2">
    <location>
        <begin position="109"/>
        <end position="133"/>
    </location>
</feature>
<keyword evidence="4" id="KW-1185">Reference proteome</keyword>
<sequence>MSISSRDVWLVSWMLLACLIGDLTSLQASSGCNDTMEGCLRCQADDSGGSIHIKCIKCAHLIVMGSRECVESCPLGYREEWSSQIDYMGRVCAEGSLLLSALALSGSKLSIVVGVLCGAAICVLLLVLAGLLLRLRRSRSSRHWKQEEQHLSAGSAQSTISRHSHGDAAERGEFLKHVWTLRPEAPVFLAMLNDTRRQVRSLLQAHSSKHSAVQAYRPVLKDLSRILILLNRRDDSITYPPDDWRTLLGWAERVLRRYKKHKPQEVDQLVSFLQIPMQTNVFACQLGSAPKSNSLSSFQPPSPSSPNSPQPVTPLGVGPASGDWSDSCADDSLWDCTAMNEWPSAREFLDEDDFLTLGFRPQDEITTEL</sequence>
<reference evidence="5" key="1">
    <citation type="submission" date="2025-08" db="UniProtKB">
        <authorList>
            <consortium name="RefSeq"/>
        </authorList>
    </citation>
    <scope>IDENTIFICATION</scope>
    <source>
        <tissue evidence="5">Total insect</tissue>
    </source>
</reference>
<keyword evidence="2" id="KW-0812">Transmembrane</keyword>
<dbReference type="FunCoup" id="A0A6P8ZW52">
    <property type="interactions" value="50"/>
</dbReference>
<dbReference type="AlphaFoldDB" id="A0A6P8ZW52"/>
<evidence type="ECO:0000256" key="3">
    <source>
        <dbReference type="SAM" id="SignalP"/>
    </source>
</evidence>
<dbReference type="OrthoDB" id="7323052at2759"/>
<accession>A0A6P8ZW52</accession>
<organism evidence="5">
    <name type="scientific">Thrips palmi</name>
    <name type="common">Melon thrips</name>
    <dbReference type="NCBI Taxonomy" id="161013"/>
    <lineage>
        <taxon>Eukaryota</taxon>
        <taxon>Metazoa</taxon>
        <taxon>Ecdysozoa</taxon>
        <taxon>Arthropoda</taxon>
        <taxon>Hexapoda</taxon>
        <taxon>Insecta</taxon>
        <taxon>Pterygota</taxon>
        <taxon>Neoptera</taxon>
        <taxon>Paraneoptera</taxon>
        <taxon>Thysanoptera</taxon>
        <taxon>Terebrantia</taxon>
        <taxon>Thripoidea</taxon>
        <taxon>Thripidae</taxon>
        <taxon>Thrips</taxon>
    </lineage>
</organism>
<keyword evidence="2" id="KW-1133">Transmembrane helix</keyword>
<dbReference type="Proteomes" id="UP000515158">
    <property type="component" value="Unplaced"/>
</dbReference>
<dbReference type="RefSeq" id="XP_034249086.1">
    <property type="nucleotide sequence ID" value="XM_034393195.1"/>
</dbReference>
<dbReference type="CTD" id="43235"/>
<proteinExistence type="predicted"/>